<dbReference type="Pfam" id="PF00361">
    <property type="entry name" value="Proton_antipo_M"/>
    <property type="match status" value="1"/>
</dbReference>
<feature type="domain" description="NADH:quinone oxidoreductase/Mrp antiporter transmembrane" evidence="9">
    <location>
        <begin position="129"/>
        <end position="376"/>
    </location>
</feature>
<evidence type="ECO:0000256" key="3">
    <source>
        <dbReference type="ARBA" id="ARBA00022475"/>
    </source>
</evidence>
<comment type="function">
    <text evidence="7">Part of an energy-coupled inorganic carbon pump.</text>
</comment>
<keyword evidence="12" id="KW-1185">Reference proteome</keyword>
<sequence length="528" mass="56268">MVFASFLPVLTIACLLAAGLTGFSSTQRLSRGHERLIKGLSLAGLASAVATAVVLITGGDMRAVVPIVGPIRFELMIDIVSVTMLCLVAFLAWVILTYSISYLRAEDGQGKFVGYLGLSLASVTAFVQSANLIQLAIFWVTTSFLLHRLLLFYADRKAAKRAQRKKFVIARLGDAALISAIFLTYLQFGTFDISEISQAVRAIGFDGSVAWIVGLIGIAAMMKSAQFPTHTWIVEVMETPTPVSALLHAGIVNAGGFLLIRLSDLVVVAPNVMVGIAMVGLVTALFGSAVMITQPAVKTRLAWSTISQMGFMILQCGLGLFALALLHIVAHSLYKAYAFLSSGSTIEKLHTLRKLGPQKSMGTASVIGSLVLAIAISVGIGALFGDGGAPAVMAISVVVIFASFHLVCSVRKEGAISQSWLIGALTSVIICVTYFGFHTLAHHAGLDAFPDWQGSPIVMWAMSILVIVSFALLGLMQNHVLFGQAPSPRLARFYVHLCNGFYLNAITDRVFGTWRIPATPASLSGEKS</sequence>
<dbReference type="RefSeq" id="WP_083997125.1">
    <property type="nucleotide sequence ID" value="NZ_BAAAEQ010000003.1"/>
</dbReference>
<comment type="subcellular location">
    <subcellularLocation>
        <location evidence="7">Cell membrane</location>
        <topology evidence="7">Multi-pass membrane protein</topology>
    </subcellularLocation>
    <subcellularLocation>
        <location evidence="1">Endomembrane system</location>
        <topology evidence="1">Multi-pass membrane protein</topology>
    </subcellularLocation>
    <subcellularLocation>
        <location evidence="8">Membrane</location>
        <topology evidence="8">Multi-pass membrane protein</topology>
    </subcellularLocation>
</comment>
<dbReference type="EMBL" id="JAATJD010000003">
    <property type="protein sequence ID" value="NJB75963.1"/>
    <property type="molecule type" value="Genomic_DNA"/>
</dbReference>
<feature type="transmembrane region" description="Helical" evidence="7">
    <location>
        <begin position="364"/>
        <end position="385"/>
    </location>
</feature>
<dbReference type="HAMAP" id="MF_00862">
    <property type="entry name" value="DabB"/>
    <property type="match status" value="1"/>
</dbReference>
<comment type="caution">
    <text evidence="11">The sequence shown here is derived from an EMBL/GenBank/DDBJ whole genome shotgun (WGS) entry which is preliminary data.</text>
</comment>
<evidence type="ECO:0000313" key="11">
    <source>
        <dbReference type="EMBL" id="NJB75963.1"/>
    </source>
</evidence>
<feature type="transmembrane region" description="Helical" evidence="7">
    <location>
        <begin position="36"/>
        <end position="59"/>
    </location>
</feature>
<gene>
    <name evidence="7" type="primary">dabB</name>
    <name evidence="11" type="ORF">GGR96_003085</name>
</gene>
<feature type="transmembrane region" description="Helical" evidence="7">
    <location>
        <begin position="272"/>
        <end position="297"/>
    </location>
</feature>
<evidence type="ECO:0000256" key="7">
    <source>
        <dbReference type="HAMAP-Rule" id="MF_00862"/>
    </source>
</evidence>
<dbReference type="InterPro" id="IPR046396">
    <property type="entry name" value="Transporter_DabB"/>
</dbReference>
<feature type="transmembrane region" description="Helical" evidence="7">
    <location>
        <begin position="457"/>
        <end position="476"/>
    </location>
</feature>
<feature type="transmembrane region" description="Helical" evidence="7">
    <location>
        <begin position="6"/>
        <end position="24"/>
    </location>
</feature>
<feature type="transmembrane region" description="Helical" evidence="7">
    <location>
        <begin position="309"/>
        <end position="330"/>
    </location>
</feature>
<dbReference type="PANTHER" id="PTHR42829">
    <property type="entry name" value="NADH-UBIQUINONE OXIDOREDUCTASE CHAIN 5"/>
    <property type="match status" value="1"/>
</dbReference>
<dbReference type="InterPro" id="IPR003945">
    <property type="entry name" value="NU5C-like"/>
</dbReference>
<feature type="transmembrane region" description="Helical" evidence="7">
    <location>
        <begin position="136"/>
        <end position="155"/>
    </location>
</feature>
<evidence type="ECO:0000313" key="12">
    <source>
        <dbReference type="Proteomes" id="UP000556869"/>
    </source>
</evidence>
<protein>
    <recommendedName>
        <fullName evidence="7">Probable inorganic carbon transporter subunit DabB</fullName>
    </recommendedName>
</protein>
<organism evidence="11 12">
    <name type="scientific">Thalassospira tepidiphila</name>
    <dbReference type="NCBI Taxonomy" id="393657"/>
    <lineage>
        <taxon>Bacteria</taxon>
        <taxon>Pseudomonadati</taxon>
        <taxon>Pseudomonadota</taxon>
        <taxon>Alphaproteobacteria</taxon>
        <taxon>Rhodospirillales</taxon>
        <taxon>Thalassospiraceae</taxon>
        <taxon>Thalassospira</taxon>
    </lineage>
</organism>
<proteinExistence type="inferred from homology"/>
<dbReference type="InterPro" id="IPR001516">
    <property type="entry name" value="Proton_antipo_N"/>
</dbReference>
<evidence type="ECO:0000259" key="10">
    <source>
        <dbReference type="Pfam" id="PF00662"/>
    </source>
</evidence>
<keyword evidence="6 7" id="KW-0472">Membrane</keyword>
<keyword evidence="4 7" id="KW-0812">Transmembrane</keyword>
<dbReference type="PRINTS" id="PR01434">
    <property type="entry name" value="NADHDHGNASE5"/>
</dbReference>
<evidence type="ECO:0000256" key="2">
    <source>
        <dbReference type="ARBA" id="ARBA00022448"/>
    </source>
</evidence>
<feature type="transmembrane region" description="Helical" evidence="7">
    <location>
        <begin position="167"/>
        <end position="188"/>
    </location>
</feature>
<feature type="transmembrane region" description="Helical" evidence="7">
    <location>
        <begin position="420"/>
        <end position="437"/>
    </location>
</feature>
<feature type="transmembrane region" description="Helical" evidence="7">
    <location>
        <begin position="112"/>
        <end position="130"/>
    </location>
</feature>
<evidence type="ECO:0000256" key="6">
    <source>
        <dbReference type="ARBA" id="ARBA00023136"/>
    </source>
</evidence>
<keyword evidence="5 7" id="KW-1133">Transmembrane helix</keyword>
<feature type="domain" description="NADH-Ubiquinone oxidoreductase (complex I) chain 5 N-terminal" evidence="10">
    <location>
        <begin position="71"/>
        <end position="112"/>
    </location>
</feature>
<name>A0ABX0X2T1_9PROT</name>
<feature type="transmembrane region" description="Helical" evidence="7">
    <location>
        <begin position="391"/>
        <end position="408"/>
    </location>
</feature>
<evidence type="ECO:0000256" key="1">
    <source>
        <dbReference type="ARBA" id="ARBA00004127"/>
    </source>
</evidence>
<evidence type="ECO:0000256" key="5">
    <source>
        <dbReference type="ARBA" id="ARBA00022989"/>
    </source>
</evidence>
<comment type="similarity">
    <text evidence="7">Belongs to the inorganic carbon transporter (TC 9.A.2) DabB family.</text>
</comment>
<comment type="subunit">
    <text evidence="7">Forms a complex with DabA.</text>
</comment>
<accession>A0ABX0X2T1</accession>
<evidence type="ECO:0000256" key="4">
    <source>
        <dbReference type="ARBA" id="ARBA00022692"/>
    </source>
</evidence>
<feature type="transmembrane region" description="Helical" evidence="7">
    <location>
        <begin position="200"/>
        <end position="222"/>
    </location>
</feature>
<dbReference type="Proteomes" id="UP000556869">
    <property type="component" value="Unassembled WGS sequence"/>
</dbReference>
<dbReference type="InterPro" id="IPR001750">
    <property type="entry name" value="ND/Mrp_TM"/>
</dbReference>
<evidence type="ECO:0000256" key="8">
    <source>
        <dbReference type="RuleBase" id="RU000320"/>
    </source>
</evidence>
<dbReference type="PANTHER" id="PTHR42829:SF1">
    <property type="entry name" value="INORGANIC CARBON TRANSPORTER SUBUNIT DABB-RELATED"/>
    <property type="match status" value="1"/>
</dbReference>
<dbReference type="Pfam" id="PF00662">
    <property type="entry name" value="Proton_antipo_N"/>
    <property type="match status" value="1"/>
</dbReference>
<reference evidence="11 12" key="1">
    <citation type="submission" date="2020-03" db="EMBL/GenBank/DDBJ databases">
        <title>Genomic Encyclopedia of Type Strains, Phase IV (KMG-IV): sequencing the most valuable type-strain genomes for metagenomic binning, comparative biology and taxonomic classification.</title>
        <authorList>
            <person name="Goeker M."/>
        </authorList>
    </citation>
    <scope>NUCLEOTIDE SEQUENCE [LARGE SCALE GENOMIC DNA]</scope>
    <source>
        <strain evidence="11 12">DSM 18888</strain>
    </source>
</reference>
<feature type="transmembrane region" description="Helical" evidence="7">
    <location>
        <begin position="79"/>
        <end position="100"/>
    </location>
</feature>
<keyword evidence="2 7" id="KW-0813">Transport</keyword>
<evidence type="ECO:0000259" key="9">
    <source>
        <dbReference type="Pfam" id="PF00361"/>
    </source>
</evidence>
<keyword evidence="3 7" id="KW-1003">Cell membrane</keyword>